<feature type="region of interest" description="Disordered" evidence="1">
    <location>
        <begin position="155"/>
        <end position="206"/>
    </location>
</feature>
<dbReference type="RefSeq" id="XP_008086530.1">
    <property type="nucleotide sequence ID" value="XM_008088339.1"/>
</dbReference>
<evidence type="ECO:0000313" key="2">
    <source>
        <dbReference type="EMBL" id="EPE27340.1"/>
    </source>
</evidence>
<dbReference type="KEGG" id="glz:GLAREA_03255"/>
<feature type="compositionally biased region" description="Basic and acidic residues" evidence="1">
    <location>
        <begin position="160"/>
        <end position="179"/>
    </location>
</feature>
<dbReference type="GeneID" id="19462310"/>
<evidence type="ECO:0000256" key="1">
    <source>
        <dbReference type="SAM" id="MobiDB-lite"/>
    </source>
</evidence>
<dbReference type="AlphaFoldDB" id="S3CNQ2"/>
<name>S3CNQ2_GLAL2</name>
<keyword evidence="3" id="KW-1185">Reference proteome</keyword>
<feature type="region of interest" description="Disordered" evidence="1">
    <location>
        <begin position="43"/>
        <end position="125"/>
    </location>
</feature>
<protein>
    <submittedName>
        <fullName evidence="2">Uncharacterized protein</fullName>
    </submittedName>
</protein>
<feature type="compositionally biased region" description="Acidic residues" evidence="1">
    <location>
        <begin position="43"/>
        <end position="54"/>
    </location>
</feature>
<evidence type="ECO:0000313" key="3">
    <source>
        <dbReference type="Proteomes" id="UP000016922"/>
    </source>
</evidence>
<dbReference type="Proteomes" id="UP000016922">
    <property type="component" value="Unassembled WGS sequence"/>
</dbReference>
<proteinExistence type="predicted"/>
<reference evidence="2 3" key="1">
    <citation type="journal article" date="2013" name="BMC Genomics">
        <title>Genomics-driven discovery of the pneumocandin biosynthetic gene cluster in the fungus Glarea lozoyensis.</title>
        <authorList>
            <person name="Chen L."/>
            <person name="Yue Q."/>
            <person name="Zhang X."/>
            <person name="Xiang M."/>
            <person name="Wang C."/>
            <person name="Li S."/>
            <person name="Che Y."/>
            <person name="Ortiz-Lopez F.J."/>
            <person name="Bills G.F."/>
            <person name="Liu X."/>
            <person name="An Z."/>
        </authorList>
    </citation>
    <scope>NUCLEOTIDE SEQUENCE [LARGE SCALE GENOMIC DNA]</scope>
    <source>
        <strain evidence="3">ATCC 20868 / MF5171</strain>
    </source>
</reference>
<accession>S3CNQ2</accession>
<dbReference type="EMBL" id="KE145370">
    <property type="protein sequence ID" value="EPE27340.1"/>
    <property type="molecule type" value="Genomic_DNA"/>
</dbReference>
<feature type="compositionally biased region" description="Acidic residues" evidence="1">
    <location>
        <begin position="65"/>
        <end position="77"/>
    </location>
</feature>
<organism evidence="2 3">
    <name type="scientific">Glarea lozoyensis (strain ATCC 20868 / MF5171)</name>
    <dbReference type="NCBI Taxonomy" id="1116229"/>
    <lineage>
        <taxon>Eukaryota</taxon>
        <taxon>Fungi</taxon>
        <taxon>Dikarya</taxon>
        <taxon>Ascomycota</taxon>
        <taxon>Pezizomycotina</taxon>
        <taxon>Leotiomycetes</taxon>
        <taxon>Helotiales</taxon>
        <taxon>Helotiaceae</taxon>
        <taxon>Glarea</taxon>
    </lineage>
</organism>
<dbReference type="HOGENOM" id="CLU_1332042_0_0_1"/>
<sequence length="206" mass="23202">MSKSLMNTQQQLYQLILDSIQQQQELDDLMFLILAIRVIERESEDLSDEDDDDDGIHTIHSKTSDEDDENDEDDDNETQTTSTQTRHVNFENENVRRKLFSHPAEAEGTRKRRLSSAGEEAGRRKRRVFASQVGNVGVEDRRRRVERWVHDMAVEGSEGSTERATGKGEKVGLLKRKGESAGVPGEPQTRLSGPRRRSARIAGAGG</sequence>
<gene>
    <name evidence="2" type="ORF">GLAREA_03255</name>
</gene>